<gene>
    <name evidence="2" type="ordered locus">CJA_1297</name>
</gene>
<feature type="transmembrane region" description="Helical" evidence="1">
    <location>
        <begin position="85"/>
        <end position="104"/>
    </location>
</feature>
<dbReference type="OrthoDB" id="1684279at2"/>
<evidence type="ECO:0000256" key="1">
    <source>
        <dbReference type="SAM" id="Phobius"/>
    </source>
</evidence>
<keyword evidence="1" id="KW-0472">Membrane</keyword>
<evidence type="ECO:0000313" key="3">
    <source>
        <dbReference type="Proteomes" id="UP000001036"/>
    </source>
</evidence>
<organism evidence="2 3">
    <name type="scientific">Cellvibrio japonicus (strain Ueda107)</name>
    <name type="common">Pseudomonas fluorescens subsp. cellulosa</name>
    <dbReference type="NCBI Taxonomy" id="498211"/>
    <lineage>
        <taxon>Bacteria</taxon>
        <taxon>Pseudomonadati</taxon>
        <taxon>Pseudomonadota</taxon>
        <taxon>Gammaproteobacteria</taxon>
        <taxon>Cellvibrionales</taxon>
        <taxon>Cellvibrionaceae</taxon>
        <taxon>Cellvibrio</taxon>
    </lineage>
</organism>
<dbReference type="AlphaFoldDB" id="B3PCI0"/>
<dbReference type="KEGG" id="cja:CJA_1297"/>
<sequence length="106" mass="11543">MKALQAIKTLSPDARYRWQVTLRLLVAILVGYAFANLAGILLTQILPIPRAEVVVTSLLLSFAIYLGAILWVFSVRSTRKACLGLIIPTLALGLVVWILSISGVKP</sequence>
<name>B3PCI0_CELJU</name>
<dbReference type="RefSeq" id="WP_012486934.1">
    <property type="nucleotide sequence ID" value="NC_010995.1"/>
</dbReference>
<dbReference type="Pfam" id="PF12365">
    <property type="entry name" value="DUF3649"/>
    <property type="match status" value="1"/>
</dbReference>
<reference evidence="2 3" key="1">
    <citation type="journal article" date="2008" name="J. Bacteriol.">
        <title>Insights into plant cell wall degradation from the genome sequence of the soil bacterium Cellvibrio japonicus.</title>
        <authorList>
            <person name="Deboy R.T."/>
            <person name="Mongodin E.F."/>
            <person name="Fouts D.E."/>
            <person name="Tailford L.E."/>
            <person name="Khouri H."/>
            <person name="Emerson J.B."/>
            <person name="Mohamoud Y."/>
            <person name="Watkins K."/>
            <person name="Henrissat B."/>
            <person name="Gilbert H.J."/>
            <person name="Nelson K.E."/>
        </authorList>
    </citation>
    <scope>NUCLEOTIDE SEQUENCE [LARGE SCALE GENOMIC DNA]</scope>
    <source>
        <strain evidence="2 3">Ueda107</strain>
    </source>
</reference>
<keyword evidence="1" id="KW-0812">Transmembrane</keyword>
<keyword evidence="3" id="KW-1185">Reference proteome</keyword>
<dbReference type="InterPro" id="IPR022109">
    <property type="entry name" value="DUF3649"/>
</dbReference>
<proteinExistence type="predicted"/>
<feature type="transmembrane region" description="Helical" evidence="1">
    <location>
        <begin position="54"/>
        <end position="73"/>
    </location>
</feature>
<keyword evidence="1" id="KW-1133">Transmembrane helix</keyword>
<dbReference type="Proteomes" id="UP000001036">
    <property type="component" value="Chromosome"/>
</dbReference>
<dbReference type="HOGENOM" id="CLU_159285_2_0_6"/>
<accession>B3PCI0</accession>
<evidence type="ECO:0000313" key="2">
    <source>
        <dbReference type="EMBL" id="ACE82674.1"/>
    </source>
</evidence>
<protein>
    <submittedName>
        <fullName evidence="2">Conserved membrane-spanning domain protein</fullName>
    </submittedName>
</protein>
<dbReference type="EMBL" id="CP000934">
    <property type="protein sequence ID" value="ACE82674.1"/>
    <property type="molecule type" value="Genomic_DNA"/>
</dbReference>
<dbReference type="eggNOG" id="ENOG5032ZKY">
    <property type="taxonomic scope" value="Bacteria"/>
</dbReference>
<dbReference type="STRING" id="498211.CJA_1297"/>
<feature type="transmembrane region" description="Helical" evidence="1">
    <location>
        <begin position="20"/>
        <end position="42"/>
    </location>
</feature>